<feature type="compositionally biased region" description="Basic and acidic residues" evidence="1">
    <location>
        <begin position="73"/>
        <end position="84"/>
    </location>
</feature>
<comment type="caution">
    <text evidence="2">The sequence shown here is derived from an EMBL/GenBank/DDBJ whole genome shotgun (WGS) entry which is preliminary data.</text>
</comment>
<dbReference type="AlphaFoldDB" id="A0AAD7EPE5"/>
<proteinExistence type="predicted"/>
<organism evidence="2 3">
    <name type="scientific">Mycena albidolilacea</name>
    <dbReference type="NCBI Taxonomy" id="1033008"/>
    <lineage>
        <taxon>Eukaryota</taxon>
        <taxon>Fungi</taxon>
        <taxon>Dikarya</taxon>
        <taxon>Basidiomycota</taxon>
        <taxon>Agaricomycotina</taxon>
        <taxon>Agaricomycetes</taxon>
        <taxon>Agaricomycetidae</taxon>
        <taxon>Agaricales</taxon>
        <taxon>Marasmiineae</taxon>
        <taxon>Mycenaceae</taxon>
        <taxon>Mycena</taxon>
    </lineage>
</organism>
<accession>A0AAD7EPE5</accession>
<dbReference type="EMBL" id="JARIHO010000023">
    <property type="protein sequence ID" value="KAJ7343113.1"/>
    <property type="molecule type" value="Genomic_DNA"/>
</dbReference>
<keyword evidence="3" id="KW-1185">Reference proteome</keyword>
<evidence type="ECO:0000313" key="2">
    <source>
        <dbReference type="EMBL" id="KAJ7343113.1"/>
    </source>
</evidence>
<reference evidence="2" key="1">
    <citation type="submission" date="2023-03" db="EMBL/GenBank/DDBJ databases">
        <title>Massive genome expansion in bonnet fungi (Mycena s.s.) driven by repeated elements and novel gene families across ecological guilds.</title>
        <authorList>
            <consortium name="Lawrence Berkeley National Laboratory"/>
            <person name="Harder C.B."/>
            <person name="Miyauchi S."/>
            <person name="Viragh M."/>
            <person name="Kuo A."/>
            <person name="Thoen E."/>
            <person name="Andreopoulos B."/>
            <person name="Lu D."/>
            <person name="Skrede I."/>
            <person name="Drula E."/>
            <person name="Henrissat B."/>
            <person name="Morin E."/>
            <person name="Kohler A."/>
            <person name="Barry K."/>
            <person name="LaButti K."/>
            <person name="Morin E."/>
            <person name="Salamov A."/>
            <person name="Lipzen A."/>
            <person name="Mereny Z."/>
            <person name="Hegedus B."/>
            <person name="Baldrian P."/>
            <person name="Stursova M."/>
            <person name="Weitz H."/>
            <person name="Taylor A."/>
            <person name="Grigoriev I.V."/>
            <person name="Nagy L.G."/>
            <person name="Martin F."/>
            <person name="Kauserud H."/>
        </authorList>
    </citation>
    <scope>NUCLEOTIDE SEQUENCE</scope>
    <source>
        <strain evidence="2">CBHHK002</strain>
    </source>
</reference>
<evidence type="ECO:0000256" key="1">
    <source>
        <dbReference type="SAM" id="MobiDB-lite"/>
    </source>
</evidence>
<name>A0AAD7EPE5_9AGAR</name>
<dbReference type="Proteomes" id="UP001218218">
    <property type="component" value="Unassembled WGS sequence"/>
</dbReference>
<sequence length="240" mass="26114">MCGTCGQAGPVPGLSSMGRPFAGAPARTVRRGDCPLHQQTVSDFGTGCTYGRSVRAGGAKRGLCSAPRWSRRNPRDSRTRRCDPSRQRTRRLLVCVFLDSHPMTDVDYHEIVVMKNPNYTPPTDATGRQYGRGRTPHGFRPPVYCRCPTCVQALEDRNHFQVHYHHELDGGWSRDEILDAGPVNQATTLCPAANAVIGPAQEAALAVLLGLRPNVTIEEVRRTLQATSGNVAAARSALQG</sequence>
<evidence type="ECO:0000313" key="3">
    <source>
        <dbReference type="Proteomes" id="UP001218218"/>
    </source>
</evidence>
<feature type="region of interest" description="Disordered" evidence="1">
    <location>
        <begin position="64"/>
        <end position="84"/>
    </location>
</feature>
<gene>
    <name evidence="2" type="ORF">DFH08DRAFT_217688</name>
</gene>
<protein>
    <submittedName>
        <fullName evidence="2">Uncharacterized protein</fullName>
    </submittedName>
</protein>